<evidence type="ECO:0008006" key="3">
    <source>
        <dbReference type="Google" id="ProtNLM"/>
    </source>
</evidence>
<protein>
    <recommendedName>
        <fullName evidence="3">Heme oxygenase-like protein</fullName>
    </recommendedName>
</protein>
<dbReference type="EMBL" id="KL584986">
    <property type="protein sequence ID" value="KEQ82855.1"/>
    <property type="molecule type" value="Genomic_DNA"/>
</dbReference>
<dbReference type="OrthoDB" id="10057598at2759"/>
<keyword evidence="2" id="KW-1185">Reference proteome</keyword>
<dbReference type="AlphaFoldDB" id="A0A074XBF6"/>
<dbReference type="GeneID" id="40750218"/>
<accession>A0A074XBF6</accession>
<evidence type="ECO:0000313" key="2">
    <source>
        <dbReference type="Proteomes" id="UP000030706"/>
    </source>
</evidence>
<dbReference type="RefSeq" id="XP_029759042.1">
    <property type="nucleotide sequence ID" value="XM_029907912.1"/>
</dbReference>
<dbReference type="Pfam" id="PF14518">
    <property type="entry name" value="Haem_oxygenas_2"/>
    <property type="match status" value="1"/>
</dbReference>
<dbReference type="STRING" id="1043002.A0A074XBF6"/>
<dbReference type="HOGENOM" id="CLU_003680_0_0_1"/>
<reference evidence="1 2" key="1">
    <citation type="journal article" date="2014" name="BMC Genomics">
        <title>Genome sequencing of four Aureobasidium pullulans varieties: biotechnological potential, stress tolerance, and description of new species.</title>
        <authorList>
            <person name="Gostin Ar C."/>
            <person name="Ohm R.A."/>
            <person name="Kogej T."/>
            <person name="Sonjak S."/>
            <person name="Turk M."/>
            <person name="Zajc J."/>
            <person name="Zalar P."/>
            <person name="Grube M."/>
            <person name="Sun H."/>
            <person name="Han J."/>
            <person name="Sharma A."/>
            <person name="Chiniquy J."/>
            <person name="Ngan C.Y."/>
            <person name="Lipzen A."/>
            <person name="Barry K."/>
            <person name="Grigoriev I.V."/>
            <person name="Gunde-Cimerman N."/>
        </authorList>
    </citation>
    <scope>NUCLEOTIDE SEQUENCE [LARGE SCALE GENOMIC DNA]</scope>
    <source>
        <strain evidence="1 2">EXF-150</strain>
    </source>
</reference>
<name>A0A074XBF6_AURPU</name>
<proteinExistence type="predicted"/>
<dbReference type="Proteomes" id="UP000030706">
    <property type="component" value="Unassembled WGS sequence"/>
</dbReference>
<dbReference type="InterPro" id="IPR016084">
    <property type="entry name" value="Haem_Oase-like_multi-hlx"/>
</dbReference>
<sequence length="716" mass="81545">MFHLIIPSFFVLYYAISSIVPSALHRLRSVKKPVTIPTKPRKAPSSDRESNEAIDDELNLYKSLFHQLHNLELHARALPQARDVLVSFLSDAVGCADQITKSNILDISTFDAEALASFIRARDDAIGHRWEEYVQRRHSGAQRELFTDREAAIEWLRQRAPVKYVDGAWLGHIHKISTPFHLRSVTKNAWQILSEELGDGDIEKNHAHVYRQLMNDIGANLSDADSIEFINKDLGLNSKPIWKAALAQIIISLFPHNFLPEILGFNLHFELLTWDTMRAIKELRELGLNDYYFRLHISIDNADSGHTAMALKIVLDYMHTIKETEGEEKTAEAWRRIQAGFLMSEMFDHPEAKKSTSYRSTGSQLTPIESEVIRIFKSKAAVSQRLHCASRVKMLGRSLADWLDPASFTEDGQIAFVDALSRATPWIQAGDSKSSRFIQQISWKGQMFGAFTHVEVEVLERWINLLTPQQPSERYWRFVGAQHNQKLSHSNYRDVFTEYPVFEKNGLLQWPSDLDDTPLEIKVDFGRPVDMDKFLPLWFAQQSLLESFVSVPFRTCNESVSAIIRVLRVHYGFAAEEENVAGMDEFVRHDVTGLVDIGLHIMARAGLSRPDSLAQVMEGRNADQAETMIELSMRPLEHAQALLGMSAAFIELHHALASDPNCKLLDDRVSRILKTMATREGLGLRDCRERDSQDPVKDKDFRKGVLWAKLAIEGCF</sequence>
<dbReference type="SMART" id="SM01236">
    <property type="entry name" value="Haem_oxygenase_2"/>
    <property type="match status" value="1"/>
</dbReference>
<gene>
    <name evidence="1" type="ORF">M438DRAFT_366831</name>
</gene>
<evidence type="ECO:0000313" key="1">
    <source>
        <dbReference type="EMBL" id="KEQ82855.1"/>
    </source>
</evidence>
<organism evidence="1 2">
    <name type="scientific">Aureobasidium pullulans EXF-150</name>
    <dbReference type="NCBI Taxonomy" id="1043002"/>
    <lineage>
        <taxon>Eukaryota</taxon>
        <taxon>Fungi</taxon>
        <taxon>Dikarya</taxon>
        <taxon>Ascomycota</taxon>
        <taxon>Pezizomycotina</taxon>
        <taxon>Dothideomycetes</taxon>
        <taxon>Dothideomycetidae</taxon>
        <taxon>Dothideales</taxon>
        <taxon>Saccotheciaceae</taxon>
        <taxon>Aureobasidium</taxon>
    </lineage>
</organism>
<dbReference type="Gene3D" id="1.20.910.10">
    <property type="entry name" value="Heme oxygenase-like"/>
    <property type="match status" value="1"/>
</dbReference>